<gene>
    <name evidence="1" type="ORF">ADEAN_000733300</name>
</gene>
<dbReference type="EMBL" id="LR877159">
    <property type="protein sequence ID" value="CAD2219820.1"/>
    <property type="molecule type" value="Genomic_DNA"/>
</dbReference>
<name>A0A7G2CIZ5_9TRYP</name>
<dbReference type="VEuPathDB" id="TriTrypDB:ADEAN_000733300"/>
<dbReference type="Proteomes" id="UP000515908">
    <property type="component" value="Chromosome 15"/>
</dbReference>
<protein>
    <submittedName>
        <fullName evidence="1">Uncharacterized protein</fullName>
    </submittedName>
</protein>
<dbReference type="OrthoDB" id="10685982at2759"/>
<sequence length="403" mass="44633">MFTVLESTTLSLLQHKEGSVTNAFPEALLVLEGADTPASLEVADTVELFITELLKLLSARIKKVSHLWDVFHDGTFQLTERIRGHMEREGASCIYVNSTPPLLEENSVLHRYLFAQQLLSVTQGLFPSAHPDPNTKLRMTRTLVRLALNQSCLTPLLELLGRWGGPCIRPYYREEDTLFCQYGSARWKQFIAVVTPVGGTPLESLERGAPKHGYAVAASELQLGGFIRFDLSLFVPLLDDDWRDDTAILMTLHDHRHTDHAGRPGRRVVLVPMHGEASRHSLLLPHPRNTPDHPPYEFTHTRQCFYTLLKEYCGREDSCGAPPSALQAVRARLTSARQWLPPPSPIRVEPPCTDGTIPATASDTVASTFAAPLAQCTAQIECITSDVVELALKRHRAAAAGVA</sequence>
<evidence type="ECO:0000313" key="1">
    <source>
        <dbReference type="EMBL" id="CAD2219820.1"/>
    </source>
</evidence>
<proteinExistence type="predicted"/>
<keyword evidence="2" id="KW-1185">Reference proteome</keyword>
<organism evidence="1 2">
    <name type="scientific">Angomonas deanei</name>
    <dbReference type="NCBI Taxonomy" id="59799"/>
    <lineage>
        <taxon>Eukaryota</taxon>
        <taxon>Discoba</taxon>
        <taxon>Euglenozoa</taxon>
        <taxon>Kinetoplastea</taxon>
        <taxon>Metakinetoplastina</taxon>
        <taxon>Trypanosomatida</taxon>
        <taxon>Trypanosomatidae</taxon>
        <taxon>Strigomonadinae</taxon>
        <taxon>Angomonas</taxon>
    </lineage>
</organism>
<accession>A0A7G2CIZ5</accession>
<evidence type="ECO:0000313" key="2">
    <source>
        <dbReference type="Proteomes" id="UP000515908"/>
    </source>
</evidence>
<reference evidence="1 2" key="1">
    <citation type="submission" date="2020-08" db="EMBL/GenBank/DDBJ databases">
        <authorList>
            <person name="Newling K."/>
            <person name="Davey J."/>
            <person name="Forrester S."/>
        </authorList>
    </citation>
    <scope>NUCLEOTIDE SEQUENCE [LARGE SCALE GENOMIC DNA]</scope>
    <source>
        <strain evidence="2">Crithidia deanei Carvalho (ATCC PRA-265)</strain>
    </source>
</reference>
<dbReference type="AlphaFoldDB" id="A0A7G2CIZ5"/>